<feature type="compositionally biased region" description="Basic and acidic residues" evidence="1">
    <location>
        <begin position="658"/>
        <end position="669"/>
    </location>
</feature>
<evidence type="ECO:0000256" key="1">
    <source>
        <dbReference type="SAM" id="MobiDB-lite"/>
    </source>
</evidence>
<feature type="region of interest" description="Disordered" evidence="1">
    <location>
        <begin position="231"/>
        <end position="251"/>
    </location>
</feature>
<feature type="compositionally biased region" description="Basic and acidic residues" evidence="1">
    <location>
        <begin position="506"/>
        <end position="515"/>
    </location>
</feature>
<feature type="compositionally biased region" description="Basic and acidic residues" evidence="1">
    <location>
        <begin position="896"/>
        <end position="911"/>
    </location>
</feature>
<evidence type="ECO:0000313" key="2">
    <source>
        <dbReference type="EMBL" id="KAJ8895197.1"/>
    </source>
</evidence>
<proteinExistence type="predicted"/>
<accession>A0ABQ9IEW1</accession>
<sequence length="1248" mass="140833">MLASTGFVFSHQQTRHEQLVPQYSETLRRDATRCDTTGGNKINLLFHFARSAGDAHRLRWYAYENAGVNALVVSKPYKQIVVLILHAKKHYSSSPSSCTADPLGQSRYATIPRDPLRQAALPHPDRLQLIATHRIATRKIRSKLDFVTTKSHSSRTPTNPTRLPALRFSRVDLNSYALHYTFVFRHVEAVVSFSSCYASEYTTSCSVCALALAEPRRPESVLCDVTRTWSPGTTGSREGSRRKASGARRRELPVLGPATSHVGPLLLPRSQGCKCGARTSSGTRGSLVDNHRPSRKEAKPRLTHQSFPSLARSPACFDQEKLALPTFPPFPALLPVIQAHGVLSPPERRRPRSAVNIFLLSSAETSSGSHKPRCGCPHVNKRFGEGEEGREQIIITLCWQTASQLSGSIGLLAADWLREIVYHEHLARRRPASSSRRPHFAVLAHTGQAASVKDCRLLGYGSIYSILCRHLESSPTRVMHRGGLRRQPVSPEHSCVVAKRIGNSSRREEACDASKSRRCRHSRDSKKGGSGGRERIVPRRGRARWVSGHGAGQLNRRQLQHPSMRTNRRMEQRRNARAGEMGDSRENPQYRPARFPLEKNSPPVIEPDSPRCEIWAALNSEVSRADTRLIVVEMERSRNERAGEAGDHRENSPTNGIVRHDSHLRKSGDPAEETWTELSYWMVAKPARVLCRPGSDTNFVVPEPDNYRLVCDTMMNLRITNVYAIKLKLLKYVQVGGVKRFRRLLTLRGGRNGRSPNTDPPTNCIVRHNSHLRKSGVTRPGIEPGSPWREASERADRSATVQAGCSDIFSEGRFHKCSVNSRTSYAYWFVMHSIVELHSAPGIACGLIAARTARHRQPDYLKNALDYWPRSLSVIRGVQNLRDDHGQRYKYCGRPPGRDSERSDQRKESLRQRVSSSEGRGWQLDYWTRCVRETHHKWCQQIDWARVNDEYELTGCNQTEAGLVQADSRKKTSRKGVLSDNAVQHSLSRNILAELPYLSSTLNVCESCNQVTLSGKKANHKDEMSYSIVQYSLSRGMFVTFNASNNEKHFPRKKIPFPITPTVAILDPKLMHCELYVRVLSPFHVESWRVSGCPGGIGASWWSEESHTLHVRDMERSKQMHTRLESHCARVMHLACLGKSNGWRRTLAERDREKLERHVGGGRDVPWVGRPAESHMFFSIMRGIQVLANHAITHTLVCYKTRPLWPVQQNDLPNRLKRRHHIQSAALTLDTSSGTHPIRPSLRDQLTS</sequence>
<dbReference type="EMBL" id="JARBHB010000001">
    <property type="protein sequence ID" value="KAJ8895197.1"/>
    <property type="molecule type" value="Genomic_DNA"/>
</dbReference>
<name>A0ABQ9IEW1_9NEOP</name>
<feature type="region of interest" description="Disordered" evidence="1">
    <location>
        <begin position="277"/>
        <end position="305"/>
    </location>
</feature>
<comment type="caution">
    <text evidence="2">The sequence shown here is derived from an EMBL/GenBank/DDBJ whole genome shotgun (WGS) entry which is preliminary data.</text>
</comment>
<organism evidence="2 3">
    <name type="scientific">Dryococelus australis</name>
    <dbReference type="NCBI Taxonomy" id="614101"/>
    <lineage>
        <taxon>Eukaryota</taxon>
        <taxon>Metazoa</taxon>
        <taxon>Ecdysozoa</taxon>
        <taxon>Arthropoda</taxon>
        <taxon>Hexapoda</taxon>
        <taxon>Insecta</taxon>
        <taxon>Pterygota</taxon>
        <taxon>Neoptera</taxon>
        <taxon>Polyneoptera</taxon>
        <taxon>Phasmatodea</taxon>
        <taxon>Verophasmatodea</taxon>
        <taxon>Anareolatae</taxon>
        <taxon>Phasmatidae</taxon>
        <taxon>Eurycanthinae</taxon>
        <taxon>Dryococelus</taxon>
    </lineage>
</organism>
<feature type="compositionally biased region" description="Basic and acidic residues" evidence="1">
    <location>
        <begin position="637"/>
        <end position="651"/>
    </location>
</feature>
<protein>
    <submittedName>
        <fullName evidence="2">Uncharacterized protein</fullName>
    </submittedName>
</protein>
<keyword evidence="3" id="KW-1185">Reference proteome</keyword>
<feature type="region of interest" description="Disordered" evidence="1">
    <location>
        <begin position="886"/>
        <end position="914"/>
    </location>
</feature>
<feature type="region of interest" description="Disordered" evidence="1">
    <location>
        <begin position="506"/>
        <end position="606"/>
    </location>
</feature>
<feature type="region of interest" description="Disordered" evidence="1">
    <location>
        <begin position="637"/>
        <end position="669"/>
    </location>
</feature>
<evidence type="ECO:0000313" key="3">
    <source>
        <dbReference type="Proteomes" id="UP001159363"/>
    </source>
</evidence>
<reference evidence="2 3" key="1">
    <citation type="submission" date="2023-02" db="EMBL/GenBank/DDBJ databases">
        <title>LHISI_Scaffold_Assembly.</title>
        <authorList>
            <person name="Stuart O.P."/>
            <person name="Cleave R."/>
            <person name="Magrath M.J.L."/>
            <person name="Mikheyev A.S."/>
        </authorList>
    </citation>
    <scope>NUCLEOTIDE SEQUENCE [LARGE SCALE GENOMIC DNA]</scope>
    <source>
        <strain evidence="2">Daus_M_001</strain>
        <tissue evidence="2">Leg muscle</tissue>
    </source>
</reference>
<feature type="region of interest" description="Disordered" evidence="1">
    <location>
        <begin position="775"/>
        <end position="795"/>
    </location>
</feature>
<feature type="compositionally biased region" description="Basic and acidic residues" evidence="1">
    <location>
        <begin position="289"/>
        <end position="300"/>
    </location>
</feature>
<gene>
    <name evidence="2" type="ORF">PR048_000522</name>
</gene>
<feature type="compositionally biased region" description="Polar residues" evidence="1">
    <location>
        <begin position="555"/>
        <end position="565"/>
    </location>
</feature>
<dbReference type="Proteomes" id="UP001159363">
    <property type="component" value="Chromosome 1"/>
</dbReference>